<comment type="caution">
    <text evidence="2">The sequence shown here is derived from an EMBL/GenBank/DDBJ whole genome shotgun (WGS) entry which is preliminary data.</text>
</comment>
<sequence>MEGAANSKGKGLAHPTHAQPPRRPPDNAFALPLPRRPERPPRAQQRVRWELIPLNITQYLTSTTIVTNADIDCSSRDSFIGMARARRMGLKILPSVALKKITAFKSNIRCRRVVLGISITSHASPTRHVGDPVDLISLQVLPEEYGDVPLTIGGDILYKLLQDQPEFNRFCHTSLVGFGALRVIRDARHALPRRQGRHRHGLEGSSSYVSATPGAKQRPLERPTMLSGGSLPDQTGNYNTPLLQNHRQYSPAILPDHTHTGIPAGFVPAPAIDPAFYSRPANALENYWGGSASSPPEELSGNVSGTMTRINQNMLVQEDYEFINENAARPSDPGPSSNSDFTPFKKAGVTDPTLRSLLSQLDYCHPDRGATLTFFGARMDCHILITPYQSMCSKPARDPAV</sequence>
<keyword evidence="3" id="KW-1185">Reference proteome</keyword>
<accession>A0A8K0TQ80</accession>
<evidence type="ECO:0000313" key="2">
    <source>
        <dbReference type="EMBL" id="KAH7367509.1"/>
    </source>
</evidence>
<protein>
    <submittedName>
        <fullName evidence="2">Uncharacterized protein</fullName>
    </submittedName>
</protein>
<dbReference type="Proteomes" id="UP000813385">
    <property type="component" value="Unassembled WGS sequence"/>
</dbReference>
<feature type="region of interest" description="Disordered" evidence="1">
    <location>
        <begin position="192"/>
        <end position="242"/>
    </location>
</feature>
<feature type="region of interest" description="Disordered" evidence="1">
    <location>
        <begin position="326"/>
        <end position="346"/>
    </location>
</feature>
<proteinExistence type="predicted"/>
<evidence type="ECO:0000313" key="3">
    <source>
        <dbReference type="Proteomes" id="UP000813385"/>
    </source>
</evidence>
<feature type="region of interest" description="Disordered" evidence="1">
    <location>
        <begin position="1"/>
        <end position="44"/>
    </location>
</feature>
<organism evidence="2 3">
    <name type="scientific">Plectosphaerella cucumerina</name>
    <dbReference type="NCBI Taxonomy" id="40658"/>
    <lineage>
        <taxon>Eukaryota</taxon>
        <taxon>Fungi</taxon>
        <taxon>Dikarya</taxon>
        <taxon>Ascomycota</taxon>
        <taxon>Pezizomycotina</taxon>
        <taxon>Sordariomycetes</taxon>
        <taxon>Hypocreomycetidae</taxon>
        <taxon>Glomerellales</taxon>
        <taxon>Plectosphaerellaceae</taxon>
        <taxon>Plectosphaerella</taxon>
    </lineage>
</organism>
<name>A0A8K0TQ80_9PEZI</name>
<gene>
    <name evidence="2" type="ORF">B0T11DRAFT_54440</name>
</gene>
<feature type="compositionally biased region" description="Polar residues" evidence="1">
    <location>
        <begin position="232"/>
        <end position="242"/>
    </location>
</feature>
<evidence type="ECO:0000256" key="1">
    <source>
        <dbReference type="SAM" id="MobiDB-lite"/>
    </source>
</evidence>
<dbReference type="AlphaFoldDB" id="A0A8K0TQ80"/>
<dbReference type="EMBL" id="JAGPXD010000002">
    <property type="protein sequence ID" value="KAH7367509.1"/>
    <property type="molecule type" value="Genomic_DNA"/>
</dbReference>
<reference evidence="2" key="1">
    <citation type="journal article" date="2021" name="Nat. Commun.">
        <title>Genetic determinants of endophytism in the Arabidopsis root mycobiome.</title>
        <authorList>
            <person name="Mesny F."/>
            <person name="Miyauchi S."/>
            <person name="Thiergart T."/>
            <person name="Pickel B."/>
            <person name="Atanasova L."/>
            <person name="Karlsson M."/>
            <person name="Huettel B."/>
            <person name="Barry K.W."/>
            <person name="Haridas S."/>
            <person name="Chen C."/>
            <person name="Bauer D."/>
            <person name="Andreopoulos W."/>
            <person name="Pangilinan J."/>
            <person name="LaButti K."/>
            <person name="Riley R."/>
            <person name="Lipzen A."/>
            <person name="Clum A."/>
            <person name="Drula E."/>
            <person name="Henrissat B."/>
            <person name="Kohler A."/>
            <person name="Grigoriev I.V."/>
            <person name="Martin F.M."/>
            <person name="Hacquard S."/>
        </authorList>
    </citation>
    <scope>NUCLEOTIDE SEQUENCE</scope>
    <source>
        <strain evidence="2">MPI-CAGE-AT-0016</strain>
    </source>
</reference>